<keyword evidence="1" id="KW-1133">Transmembrane helix</keyword>
<reference evidence="2 3" key="1">
    <citation type="journal article" date="2016" name="Mol. Biol. Evol.">
        <title>Comparative Genomics of Early-Diverging Mushroom-Forming Fungi Provides Insights into the Origins of Lignocellulose Decay Capabilities.</title>
        <authorList>
            <person name="Nagy L.G."/>
            <person name="Riley R."/>
            <person name="Tritt A."/>
            <person name="Adam C."/>
            <person name="Daum C."/>
            <person name="Floudas D."/>
            <person name="Sun H."/>
            <person name="Yadav J.S."/>
            <person name="Pangilinan J."/>
            <person name="Larsson K.H."/>
            <person name="Matsuura K."/>
            <person name="Barry K."/>
            <person name="Labutti K."/>
            <person name="Kuo R."/>
            <person name="Ohm R.A."/>
            <person name="Bhattacharya S.S."/>
            <person name="Shirouzu T."/>
            <person name="Yoshinaga Y."/>
            <person name="Martin F.M."/>
            <person name="Grigoriev I.V."/>
            <person name="Hibbett D.S."/>
        </authorList>
    </citation>
    <scope>NUCLEOTIDE SEQUENCE [LARGE SCALE GENOMIC DNA]</scope>
    <source>
        <strain evidence="2 3">HHB14362 ss-1</strain>
    </source>
</reference>
<evidence type="ECO:0000313" key="3">
    <source>
        <dbReference type="Proteomes" id="UP000076761"/>
    </source>
</evidence>
<feature type="non-terminal residue" evidence="2">
    <location>
        <position position="188"/>
    </location>
</feature>
<dbReference type="OrthoDB" id="3309756at2759"/>
<organism evidence="2 3">
    <name type="scientific">Neolentinus lepideus HHB14362 ss-1</name>
    <dbReference type="NCBI Taxonomy" id="1314782"/>
    <lineage>
        <taxon>Eukaryota</taxon>
        <taxon>Fungi</taxon>
        <taxon>Dikarya</taxon>
        <taxon>Basidiomycota</taxon>
        <taxon>Agaricomycotina</taxon>
        <taxon>Agaricomycetes</taxon>
        <taxon>Gloeophyllales</taxon>
        <taxon>Gloeophyllaceae</taxon>
        <taxon>Neolentinus</taxon>
    </lineage>
</organism>
<accession>A0A165MFH6</accession>
<dbReference type="EMBL" id="KV425693">
    <property type="protein sequence ID" value="KZT18268.1"/>
    <property type="molecule type" value="Genomic_DNA"/>
</dbReference>
<proteinExistence type="predicted"/>
<evidence type="ECO:0000313" key="2">
    <source>
        <dbReference type="EMBL" id="KZT18268.1"/>
    </source>
</evidence>
<sequence>MLSIADMSIIELRGLPTEGLGPGSRITIGNKEYEYYDSDDDDSIDDSPGPGRTLYKLIKRVSAPVEMFITKSHRSRSSFEYKRKHSGIYYWTLNLHPNIPWLDIHYYRRAARLVDFVIDSRYAFSVRLTAAYYLTLVLAYISLYHRHTILRMIPLIYEALELIHEDGCRKISFARHSRPLYDLLLCKR</sequence>
<dbReference type="AlphaFoldDB" id="A0A165MFH6"/>
<gene>
    <name evidence="2" type="ORF">NEOLEDRAFT_1246528</name>
</gene>
<feature type="transmembrane region" description="Helical" evidence="1">
    <location>
        <begin position="122"/>
        <end position="143"/>
    </location>
</feature>
<protein>
    <submittedName>
        <fullName evidence="2">Uncharacterized protein</fullName>
    </submittedName>
</protein>
<keyword evidence="3" id="KW-1185">Reference proteome</keyword>
<name>A0A165MFH6_9AGAM</name>
<dbReference type="InParanoid" id="A0A165MFH6"/>
<dbReference type="Proteomes" id="UP000076761">
    <property type="component" value="Unassembled WGS sequence"/>
</dbReference>
<evidence type="ECO:0000256" key="1">
    <source>
        <dbReference type="SAM" id="Phobius"/>
    </source>
</evidence>
<keyword evidence="1" id="KW-0812">Transmembrane</keyword>
<keyword evidence="1" id="KW-0472">Membrane</keyword>